<dbReference type="EMBL" id="JAUQSX010000003">
    <property type="protein sequence ID" value="MDO7846243.1"/>
    <property type="molecule type" value="Genomic_DNA"/>
</dbReference>
<accession>A0ABT9A9N6</accession>
<sequence length="92" mass="10867">MAIYRIANPVRTCCLSPTDLLVPECYRANEFLRVVQQLAGIQRLKLTTKIGYKPFVTLKLYQTEEVFNHYVGIDELRLLEEFMRKSTRRWAV</sequence>
<evidence type="ECO:0000313" key="2">
    <source>
        <dbReference type="Proteomes" id="UP001167796"/>
    </source>
</evidence>
<protein>
    <submittedName>
        <fullName evidence="1">Uncharacterized protein</fullName>
    </submittedName>
</protein>
<gene>
    <name evidence="1" type="ORF">Q5H92_07745</name>
</gene>
<organism evidence="1 2">
    <name type="scientific">Hymenobacter mellowenesis</name>
    <dbReference type="NCBI Taxonomy" id="3063995"/>
    <lineage>
        <taxon>Bacteria</taxon>
        <taxon>Pseudomonadati</taxon>
        <taxon>Bacteroidota</taxon>
        <taxon>Cytophagia</taxon>
        <taxon>Cytophagales</taxon>
        <taxon>Hymenobacteraceae</taxon>
        <taxon>Hymenobacter</taxon>
    </lineage>
</organism>
<keyword evidence="2" id="KW-1185">Reference proteome</keyword>
<dbReference type="RefSeq" id="WP_305010932.1">
    <property type="nucleotide sequence ID" value="NZ_JAUQSX010000003.1"/>
</dbReference>
<reference evidence="1" key="1">
    <citation type="submission" date="2023-07" db="EMBL/GenBank/DDBJ databases">
        <authorList>
            <person name="Kim M.K."/>
        </authorList>
    </citation>
    <scope>NUCLEOTIDE SEQUENCE</scope>
    <source>
        <strain evidence="1">M29</strain>
    </source>
</reference>
<proteinExistence type="predicted"/>
<comment type="caution">
    <text evidence="1">The sequence shown here is derived from an EMBL/GenBank/DDBJ whole genome shotgun (WGS) entry which is preliminary data.</text>
</comment>
<name>A0ABT9A9N6_9BACT</name>
<dbReference type="Proteomes" id="UP001167796">
    <property type="component" value="Unassembled WGS sequence"/>
</dbReference>
<evidence type="ECO:0000313" key="1">
    <source>
        <dbReference type="EMBL" id="MDO7846243.1"/>
    </source>
</evidence>